<dbReference type="Proteomes" id="UP001164746">
    <property type="component" value="Chromosome 13"/>
</dbReference>
<accession>A0ABY7FQQ9</accession>
<name>A0ABY7FQQ9_MYAAR</name>
<evidence type="ECO:0000313" key="2">
    <source>
        <dbReference type="EMBL" id="WAR23063.1"/>
    </source>
</evidence>
<dbReference type="InterPro" id="IPR004045">
    <property type="entry name" value="Glutathione_S-Trfase_N"/>
</dbReference>
<organism evidence="2 3">
    <name type="scientific">Mya arenaria</name>
    <name type="common">Soft-shell clam</name>
    <dbReference type="NCBI Taxonomy" id="6604"/>
    <lineage>
        <taxon>Eukaryota</taxon>
        <taxon>Metazoa</taxon>
        <taxon>Spiralia</taxon>
        <taxon>Lophotrochozoa</taxon>
        <taxon>Mollusca</taxon>
        <taxon>Bivalvia</taxon>
        <taxon>Autobranchia</taxon>
        <taxon>Heteroconchia</taxon>
        <taxon>Euheterodonta</taxon>
        <taxon>Imparidentia</taxon>
        <taxon>Neoheterodontei</taxon>
        <taxon>Myida</taxon>
        <taxon>Myoidea</taxon>
        <taxon>Myidae</taxon>
        <taxon>Mya</taxon>
    </lineage>
</organism>
<dbReference type="PANTHER" id="PTHR43920:SF5">
    <property type="entry name" value="CHLORIDE INTRACELLULAR CHANNEL CLIC"/>
    <property type="match status" value="1"/>
</dbReference>
<dbReference type="SUPFAM" id="SSF52833">
    <property type="entry name" value="Thioredoxin-like"/>
    <property type="match status" value="1"/>
</dbReference>
<dbReference type="EMBL" id="CP111024">
    <property type="protein sequence ID" value="WAR23063.1"/>
    <property type="molecule type" value="Genomic_DNA"/>
</dbReference>
<feature type="domain" description="GST N-terminal" evidence="1">
    <location>
        <begin position="24"/>
        <end position="91"/>
    </location>
</feature>
<evidence type="ECO:0000313" key="3">
    <source>
        <dbReference type="Proteomes" id="UP001164746"/>
    </source>
</evidence>
<protein>
    <submittedName>
        <fullName evidence="2">CLIC2-like protein</fullName>
    </submittedName>
</protein>
<dbReference type="Gene3D" id="3.40.30.10">
    <property type="entry name" value="Glutaredoxin"/>
    <property type="match status" value="1"/>
</dbReference>
<dbReference type="SUPFAM" id="SSF47616">
    <property type="entry name" value="GST C-terminal domain-like"/>
    <property type="match status" value="1"/>
</dbReference>
<keyword evidence="3" id="KW-1185">Reference proteome</keyword>
<evidence type="ECO:0000259" key="1">
    <source>
        <dbReference type="Pfam" id="PF13409"/>
    </source>
</evidence>
<dbReference type="Pfam" id="PF13409">
    <property type="entry name" value="GST_N_2"/>
    <property type="match status" value="1"/>
</dbReference>
<dbReference type="InterPro" id="IPR036249">
    <property type="entry name" value="Thioredoxin-like_sf"/>
</dbReference>
<reference evidence="2" key="1">
    <citation type="submission" date="2022-11" db="EMBL/GenBank/DDBJ databases">
        <title>Centuries of genome instability and evolution in soft-shell clam transmissible cancer (bioRxiv).</title>
        <authorList>
            <person name="Hart S.F.M."/>
            <person name="Yonemitsu M.A."/>
            <person name="Giersch R.M."/>
            <person name="Beal B.F."/>
            <person name="Arriagada G."/>
            <person name="Davis B.W."/>
            <person name="Ostrander E.A."/>
            <person name="Goff S.P."/>
            <person name="Metzger M.J."/>
        </authorList>
    </citation>
    <scope>NUCLEOTIDE SEQUENCE</scope>
    <source>
        <strain evidence="2">MELC-2E11</strain>
        <tissue evidence="2">Siphon/mantle</tissue>
    </source>
</reference>
<proteinExistence type="predicted"/>
<dbReference type="Gene3D" id="1.20.1050.10">
    <property type="match status" value="1"/>
</dbReference>
<gene>
    <name evidence="2" type="ORF">MAR_036732</name>
</gene>
<sequence>MSRGGPRFQLLVIAGQDGKCVGDCPFSQRANMFSKLVLNPEDIDVTPVSTVDKPGWFLKLYPDGKVPVLIDRTERNKIVPDSEEIVKYLSTLFSKPELVPSGFEGIPTAFFPKFAALMKNKDKDKDHQLRVELTAELGKLNSYIESRNSSTEYLMCDKLTEADCQVLPKLRHVQVAGRHYKNYEIPGEFSALNAYIKCGEESLVFRQTCPADEEFIWGWSKFFL</sequence>
<dbReference type="InterPro" id="IPR036282">
    <property type="entry name" value="Glutathione-S-Trfase_C_sf"/>
</dbReference>
<dbReference type="PANTHER" id="PTHR43920">
    <property type="entry name" value="CHLORIDE INTRACELLULAR CHANNEL, ISOFORM A"/>
    <property type="match status" value="1"/>
</dbReference>